<evidence type="ECO:0000313" key="9">
    <source>
        <dbReference type="Proteomes" id="UP001151287"/>
    </source>
</evidence>
<comment type="caution">
    <text evidence="8">The sequence shown here is derived from an EMBL/GenBank/DDBJ whole genome shotgun (WGS) entry which is preliminary data.</text>
</comment>
<keyword evidence="5" id="KW-0804">Transcription</keyword>
<evidence type="ECO:0000259" key="7">
    <source>
        <dbReference type="PROSITE" id="PS51519"/>
    </source>
</evidence>
<dbReference type="InterPro" id="IPR003035">
    <property type="entry name" value="RWP-RK_dom"/>
</dbReference>
<reference evidence="8" key="1">
    <citation type="journal article" date="2022" name="Cell">
        <title>Repeat-based holocentromeres influence genome architecture and karyotype evolution.</title>
        <authorList>
            <person name="Hofstatter P.G."/>
            <person name="Thangavel G."/>
            <person name="Lux T."/>
            <person name="Neumann P."/>
            <person name="Vondrak T."/>
            <person name="Novak P."/>
            <person name="Zhang M."/>
            <person name="Costa L."/>
            <person name="Castellani M."/>
            <person name="Scott A."/>
            <person name="Toegelov H."/>
            <person name="Fuchs J."/>
            <person name="Mata-Sucre Y."/>
            <person name="Dias Y."/>
            <person name="Vanzela A.L.L."/>
            <person name="Huettel B."/>
            <person name="Almeida C.C.S."/>
            <person name="Simkova H."/>
            <person name="Souza G."/>
            <person name="Pedrosa-Harand A."/>
            <person name="Macas J."/>
            <person name="Mayer K.F.X."/>
            <person name="Houben A."/>
            <person name="Marques A."/>
        </authorList>
    </citation>
    <scope>NUCLEOTIDE SEQUENCE</scope>
    <source>
        <strain evidence="8">RhyBre1mFocal</strain>
    </source>
</reference>
<organism evidence="8 9">
    <name type="scientific">Rhynchospora breviuscula</name>
    <dbReference type="NCBI Taxonomy" id="2022672"/>
    <lineage>
        <taxon>Eukaryota</taxon>
        <taxon>Viridiplantae</taxon>
        <taxon>Streptophyta</taxon>
        <taxon>Embryophyta</taxon>
        <taxon>Tracheophyta</taxon>
        <taxon>Spermatophyta</taxon>
        <taxon>Magnoliopsida</taxon>
        <taxon>Liliopsida</taxon>
        <taxon>Poales</taxon>
        <taxon>Cyperaceae</taxon>
        <taxon>Cyperoideae</taxon>
        <taxon>Rhynchosporeae</taxon>
        <taxon>Rhynchospora</taxon>
    </lineage>
</organism>
<evidence type="ECO:0000256" key="4">
    <source>
        <dbReference type="ARBA" id="ARBA00023125"/>
    </source>
</evidence>
<proteinExistence type="predicted"/>
<sequence>MASSNHIRRTVAIKDAHDMTDTNDAMIFMVQPIDRFHVVNPIHGQGGSQTLHSNGVRMAPAVRSSGIRSKRDTLTYNRVAEKFIMPESAAAKELDVSVTTLKFRCRELGIPKWPYKKMKCLATLEASVSGFAHPGSQHVIRHIREEMEAIKQNSTLEISDETNELRQQMYELKKKRKRNDTRAV</sequence>
<gene>
    <name evidence="8" type="ORF">LUZ63_018996</name>
</gene>
<dbReference type="InterPro" id="IPR044607">
    <property type="entry name" value="RKD-like"/>
</dbReference>
<keyword evidence="6" id="KW-0539">Nucleus</keyword>
<evidence type="ECO:0000313" key="8">
    <source>
        <dbReference type="EMBL" id="KAJ1687606.1"/>
    </source>
</evidence>
<dbReference type="PANTHER" id="PTHR46373">
    <property type="entry name" value="PROTEIN RKD4"/>
    <property type="match status" value="1"/>
</dbReference>
<protein>
    <recommendedName>
        <fullName evidence="7">RWP-RK domain-containing protein</fullName>
    </recommendedName>
</protein>
<keyword evidence="2" id="KW-0805">Transcription regulation</keyword>
<keyword evidence="9" id="KW-1185">Reference proteome</keyword>
<evidence type="ECO:0000256" key="6">
    <source>
        <dbReference type="ARBA" id="ARBA00023242"/>
    </source>
</evidence>
<evidence type="ECO:0000256" key="1">
    <source>
        <dbReference type="ARBA" id="ARBA00004049"/>
    </source>
</evidence>
<evidence type="ECO:0000256" key="2">
    <source>
        <dbReference type="ARBA" id="ARBA00023015"/>
    </source>
</evidence>
<accession>A0A9Q0C5D3</accession>
<name>A0A9Q0C5D3_9POAL</name>
<dbReference type="PANTHER" id="PTHR46373:SF2">
    <property type="entry name" value="RWP-RK DOMAIN-CONTAINING PROTEIN"/>
    <property type="match status" value="1"/>
</dbReference>
<dbReference type="AlphaFoldDB" id="A0A9Q0C5D3"/>
<dbReference type="Proteomes" id="UP001151287">
    <property type="component" value="Unassembled WGS sequence"/>
</dbReference>
<evidence type="ECO:0000256" key="5">
    <source>
        <dbReference type="ARBA" id="ARBA00023163"/>
    </source>
</evidence>
<dbReference type="GO" id="GO:0003700">
    <property type="term" value="F:DNA-binding transcription factor activity"/>
    <property type="evidence" value="ECO:0007669"/>
    <property type="project" value="InterPro"/>
</dbReference>
<dbReference type="OrthoDB" id="668192at2759"/>
<dbReference type="Pfam" id="PF02042">
    <property type="entry name" value="RWP-RK"/>
    <property type="match status" value="1"/>
</dbReference>
<dbReference type="PROSITE" id="PS51519">
    <property type="entry name" value="RWP_RK"/>
    <property type="match status" value="1"/>
</dbReference>
<evidence type="ECO:0000256" key="3">
    <source>
        <dbReference type="ARBA" id="ARBA00023054"/>
    </source>
</evidence>
<comment type="function">
    <text evidence="1">Putative transcription factor.</text>
</comment>
<feature type="domain" description="RWP-RK" evidence="7">
    <location>
        <begin position="57"/>
        <end position="141"/>
    </location>
</feature>
<dbReference type="EMBL" id="JAMQYH010000005">
    <property type="protein sequence ID" value="KAJ1687606.1"/>
    <property type="molecule type" value="Genomic_DNA"/>
</dbReference>
<keyword evidence="3" id="KW-0175">Coiled coil</keyword>
<dbReference type="GO" id="GO:0003677">
    <property type="term" value="F:DNA binding"/>
    <property type="evidence" value="ECO:0007669"/>
    <property type="project" value="UniProtKB-KW"/>
</dbReference>
<keyword evidence="4" id="KW-0238">DNA-binding</keyword>